<gene>
    <name evidence="2" type="ORF">POM88_012347</name>
</gene>
<protein>
    <submittedName>
        <fullName evidence="2">Meiosis-specific nuclear structural protein</fullName>
    </submittedName>
</protein>
<organism evidence="2 3">
    <name type="scientific">Heracleum sosnowskyi</name>
    <dbReference type="NCBI Taxonomy" id="360622"/>
    <lineage>
        <taxon>Eukaryota</taxon>
        <taxon>Viridiplantae</taxon>
        <taxon>Streptophyta</taxon>
        <taxon>Embryophyta</taxon>
        <taxon>Tracheophyta</taxon>
        <taxon>Spermatophyta</taxon>
        <taxon>Magnoliopsida</taxon>
        <taxon>eudicotyledons</taxon>
        <taxon>Gunneridae</taxon>
        <taxon>Pentapetalae</taxon>
        <taxon>asterids</taxon>
        <taxon>campanulids</taxon>
        <taxon>Apiales</taxon>
        <taxon>Apiaceae</taxon>
        <taxon>Apioideae</taxon>
        <taxon>apioid superclade</taxon>
        <taxon>Tordylieae</taxon>
        <taxon>Tordyliinae</taxon>
        <taxon>Heracleum</taxon>
    </lineage>
</organism>
<dbReference type="PANTHER" id="PTHR36386">
    <property type="entry name" value="OS06G0683900 PROTEIN"/>
    <property type="match status" value="1"/>
</dbReference>
<feature type="region of interest" description="Disordered" evidence="1">
    <location>
        <begin position="308"/>
        <end position="341"/>
    </location>
</feature>
<dbReference type="Proteomes" id="UP001237642">
    <property type="component" value="Unassembled WGS sequence"/>
</dbReference>
<keyword evidence="3" id="KW-1185">Reference proteome</keyword>
<dbReference type="PANTHER" id="PTHR36386:SF1">
    <property type="entry name" value="OS06G0683900 PROTEIN"/>
    <property type="match status" value="1"/>
</dbReference>
<reference evidence="2" key="1">
    <citation type="submission" date="2023-02" db="EMBL/GenBank/DDBJ databases">
        <title>Genome of toxic invasive species Heracleum sosnowskyi carries increased number of genes despite the absence of recent whole-genome duplications.</title>
        <authorList>
            <person name="Schelkunov M."/>
            <person name="Shtratnikova V."/>
            <person name="Makarenko M."/>
            <person name="Klepikova A."/>
            <person name="Omelchenko D."/>
            <person name="Novikova G."/>
            <person name="Obukhova E."/>
            <person name="Bogdanov V."/>
            <person name="Penin A."/>
            <person name="Logacheva M."/>
        </authorList>
    </citation>
    <scope>NUCLEOTIDE SEQUENCE</scope>
    <source>
        <strain evidence="2">Hsosn_3</strain>
        <tissue evidence="2">Leaf</tissue>
    </source>
</reference>
<reference evidence="2" key="2">
    <citation type="submission" date="2023-05" db="EMBL/GenBank/DDBJ databases">
        <authorList>
            <person name="Schelkunov M.I."/>
        </authorList>
    </citation>
    <scope>NUCLEOTIDE SEQUENCE</scope>
    <source>
        <strain evidence="2">Hsosn_3</strain>
        <tissue evidence="2">Leaf</tissue>
    </source>
</reference>
<dbReference type="AlphaFoldDB" id="A0AAD8IXA2"/>
<proteinExistence type="predicted"/>
<name>A0AAD8IXA2_9APIA</name>
<comment type="caution">
    <text evidence="2">The sequence shown here is derived from an EMBL/GenBank/DDBJ whole genome shotgun (WGS) entry which is preliminary data.</text>
</comment>
<evidence type="ECO:0000313" key="2">
    <source>
        <dbReference type="EMBL" id="KAK1393291.1"/>
    </source>
</evidence>
<sequence length="425" mass="47111">MSVNLHYPQAMNSLTDLQIYNNAVFDNVENQITPSCSPVKSVSFSDISKENQSPVSPLNPNPKGTSRVKLMKEVRDEKKIDIEIEEIEKEICRLSERLKVLKLEKEQKNGKLVEKRVRIVPAKFMEQKQNLRSDCNLGDVKKSDENLLVSAKSKGFRRGVSMCPGEILAGASRRGLSLGPSEIGAGSKFRPMYKPEVTPVESMKSRRKSCFLKLGDVDEMRVIKERGKSCSLSPKSRKAMNKTQGARQVVTTVGTKKGVKKDDGVLAAIQPKNLFKDGEKSVAAKKPVKSGRVIASRYNQSTMLSAMRKRSLPENDKDEGMKCDRKRSLSVGKSRESMPEISGIQGTKSCMKKRWEVPSETVVCGKIMVPDVLPKIRTARYTIDTPRDSGAAKRVAELIGKKSFFSNGGDVDSSVCQELSFAEEA</sequence>
<accession>A0AAD8IXA2</accession>
<dbReference type="EMBL" id="JAUIZM010000003">
    <property type="protein sequence ID" value="KAK1393291.1"/>
    <property type="molecule type" value="Genomic_DNA"/>
</dbReference>
<evidence type="ECO:0000256" key="1">
    <source>
        <dbReference type="SAM" id="MobiDB-lite"/>
    </source>
</evidence>
<evidence type="ECO:0000313" key="3">
    <source>
        <dbReference type="Proteomes" id="UP001237642"/>
    </source>
</evidence>
<feature type="compositionally biased region" description="Basic and acidic residues" evidence="1">
    <location>
        <begin position="311"/>
        <end position="338"/>
    </location>
</feature>